<dbReference type="InterPro" id="IPR015378">
    <property type="entry name" value="Transposase-like_Mu_C"/>
</dbReference>
<dbReference type="InterPro" id="IPR001584">
    <property type="entry name" value="Integrase_cat-core"/>
</dbReference>
<dbReference type="EMBL" id="FOHU01000016">
    <property type="protein sequence ID" value="SET61955.1"/>
    <property type="molecule type" value="Genomic_DNA"/>
</dbReference>
<dbReference type="Pfam" id="PF09299">
    <property type="entry name" value="Mu-transpos_C"/>
    <property type="match status" value="1"/>
</dbReference>
<dbReference type="InterPro" id="IPR036397">
    <property type="entry name" value="RNaseH_sf"/>
</dbReference>
<dbReference type="SUPFAM" id="SSF53098">
    <property type="entry name" value="Ribonuclease H-like"/>
    <property type="match status" value="1"/>
</dbReference>
<reference evidence="2 3" key="1">
    <citation type="submission" date="2016-10" db="EMBL/GenBank/DDBJ databases">
        <authorList>
            <person name="de Groot N.N."/>
        </authorList>
    </citation>
    <scope>NUCLEOTIDE SEQUENCE [LARGE SCALE GENOMIC DNA]</scope>
    <source>
        <strain evidence="2 3">DSM 18979</strain>
    </source>
</reference>
<evidence type="ECO:0000313" key="2">
    <source>
        <dbReference type="EMBL" id="SET61955.1"/>
    </source>
</evidence>
<sequence length="841" mass="98524">MNKGLSIFKLANKSIKGWFPTSRSISVHIPFVSTIEEKFLYYAEYRSDVLNIERADIDDAFSESYNLPKNNLVPIEIPYEVNDKRHNYYPDFLLTLHDGRTIIAEIGKREDKITNIGLSKAVAAIDYCEERNWEYWLIFDENIISKTHYDNLILLKSYDKSMYRNQEIESKIVAIFQDNQLVSIEDIVRLIASKFSAKEVEMCVYEFVNRLTKERRLKFDIENEELKRMSKIGINSKDQFLYLTRNIHLTYSEILEMHNNNDTDNESQIEKTDVRNSFIDNEFLNEEKKEEFFKKRAAVLEAISSHRKLSISQIAKNFNLSRSNLYNLINKYLTYGEKALISYWEYNGPKTFIREDVVNEIRKIHKKNASWKAMQIYESDELRKAIITLGKKTNTMIPLPSYDQLYRLLKKLEQDSDLLTSKGRKKSSKRKMTTHGRWVDSIASPLDQVQVDANWLDIKIVTSDKQDVAGKIWSVVLIDVKTANTLGYSFSLKEPIEEDYMRALKCCMEPKDSIVSHYNCENEWPSTGIPRKILSDNGKIFISKRATDVLVKRFGITEEIAPPGTPDIKGAIEALFTWTLRRLTSRLPGYSKGRDPKELEKEVLKAGITLADFEEAFVQAIVDSYHQEYDDLRKHTRYNLWMLEEKNNKLMVPQWLGSKDELKLLLMKEEKSRKVNTKGISFGNRWYQNITMMGNIVDQRVNIRYDKQDISVIYVYLQDGTYYCEAYSQELLGTRLSIWEDKVLKKDSEKLKKISNKKARANHNRIISNTKKIKKSTLKEKDAQFIEQQRLYNNQDIHIEKVQKVLSQQRLNEDINEICDIKPVDVNIDKSSLKKLHVRKF</sequence>
<dbReference type="InterPro" id="IPR009057">
    <property type="entry name" value="Homeodomain-like_sf"/>
</dbReference>
<dbReference type="AlphaFoldDB" id="A0A1I0FUQ2"/>
<dbReference type="InterPro" id="IPR012337">
    <property type="entry name" value="RNaseH-like_sf"/>
</dbReference>
<protein>
    <submittedName>
        <fullName evidence="2">Helix-turn-helix domain-containing protein</fullName>
    </submittedName>
</protein>
<dbReference type="STRING" id="426128.SAMN05660297_02954"/>
<organism evidence="2 3">
    <name type="scientific">Natronincola peptidivorans</name>
    <dbReference type="NCBI Taxonomy" id="426128"/>
    <lineage>
        <taxon>Bacteria</taxon>
        <taxon>Bacillati</taxon>
        <taxon>Bacillota</taxon>
        <taxon>Clostridia</taxon>
        <taxon>Peptostreptococcales</taxon>
        <taxon>Natronincolaceae</taxon>
        <taxon>Natronincola</taxon>
    </lineage>
</organism>
<dbReference type="Proteomes" id="UP000199568">
    <property type="component" value="Unassembled WGS sequence"/>
</dbReference>
<dbReference type="Pfam" id="PF08722">
    <property type="entry name" value="Tn7_TnsA-like_N"/>
    <property type="match status" value="1"/>
</dbReference>
<proteinExistence type="predicted"/>
<dbReference type="InterPro" id="IPR009004">
    <property type="entry name" value="Transposase_Mu_C"/>
</dbReference>
<dbReference type="RefSeq" id="WP_170834836.1">
    <property type="nucleotide sequence ID" value="NZ_FOHU01000016.1"/>
</dbReference>
<dbReference type="InterPro" id="IPR014833">
    <property type="entry name" value="TnsA_N"/>
</dbReference>
<dbReference type="GO" id="GO:0003676">
    <property type="term" value="F:nucleic acid binding"/>
    <property type="evidence" value="ECO:0007669"/>
    <property type="project" value="InterPro"/>
</dbReference>
<dbReference type="Gene3D" id="3.30.420.10">
    <property type="entry name" value="Ribonuclease H-like superfamily/Ribonuclease H"/>
    <property type="match status" value="1"/>
</dbReference>
<dbReference type="SUPFAM" id="SSF46689">
    <property type="entry name" value="Homeodomain-like"/>
    <property type="match status" value="1"/>
</dbReference>
<dbReference type="GO" id="GO:0015074">
    <property type="term" value="P:DNA integration"/>
    <property type="evidence" value="ECO:0007669"/>
    <property type="project" value="InterPro"/>
</dbReference>
<accession>A0A1I0FUQ2</accession>
<dbReference type="PROSITE" id="PS50994">
    <property type="entry name" value="INTEGRASE"/>
    <property type="match status" value="1"/>
</dbReference>
<keyword evidence="3" id="KW-1185">Reference proteome</keyword>
<dbReference type="SUPFAM" id="SSF50610">
    <property type="entry name" value="mu transposase, C-terminal domain"/>
    <property type="match status" value="1"/>
</dbReference>
<feature type="domain" description="Integrase catalytic" evidence="1">
    <location>
        <begin position="441"/>
        <end position="575"/>
    </location>
</feature>
<gene>
    <name evidence="2" type="ORF">SAMN05660297_02954</name>
</gene>
<evidence type="ECO:0000259" key="1">
    <source>
        <dbReference type="PROSITE" id="PS50994"/>
    </source>
</evidence>
<dbReference type="InterPro" id="IPR055247">
    <property type="entry name" value="InsJ-like_HTH"/>
</dbReference>
<evidence type="ECO:0000313" key="3">
    <source>
        <dbReference type="Proteomes" id="UP000199568"/>
    </source>
</evidence>
<name>A0A1I0FUQ2_9FIRM</name>
<dbReference type="Pfam" id="PF13518">
    <property type="entry name" value="HTH_28"/>
    <property type="match status" value="1"/>
</dbReference>